<evidence type="ECO:0000256" key="1">
    <source>
        <dbReference type="SAM" id="MobiDB-lite"/>
    </source>
</evidence>
<dbReference type="PANTHER" id="PTHR42951:SF4">
    <property type="entry name" value="ACYL-COENZYME A THIOESTERASE MBLAC2"/>
    <property type="match status" value="1"/>
</dbReference>
<dbReference type="InterPro" id="IPR050855">
    <property type="entry name" value="NDM-1-like"/>
</dbReference>
<evidence type="ECO:0000313" key="3">
    <source>
        <dbReference type="EMBL" id="GAA1394852.1"/>
    </source>
</evidence>
<proteinExistence type="predicted"/>
<dbReference type="EMBL" id="BAAAJK010000027">
    <property type="protein sequence ID" value="GAA1394852.1"/>
    <property type="molecule type" value="Genomic_DNA"/>
</dbReference>
<dbReference type="Proteomes" id="UP001501414">
    <property type="component" value="Unassembled WGS sequence"/>
</dbReference>
<dbReference type="SMART" id="SM00849">
    <property type="entry name" value="Lactamase_B"/>
    <property type="match status" value="1"/>
</dbReference>
<reference evidence="3 4" key="1">
    <citation type="journal article" date="2019" name="Int. J. Syst. Evol. Microbiol.">
        <title>The Global Catalogue of Microorganisms (GCM) 10K type strain sequencing project: providing services to taxonomists for standard genome sequencing and annotation.</title>
        <authorList>
            <consortium name="The Broad Institute Genomics Platform"/>
            <consortium name="The Broad Institute Genome Sequencing Center for Infectious Disease"/>
            <person name="Wu L."/>
            <person name="Ma J."/>
        </authorList>
    </citation>
    <scope>NUCLEOTIDE SEQUENCE [LARGE SCALE GENOMIC DNA]</scope>
    <source>
        <strain evidence="3 4">JCM 11896</strain>
    </source>
</reference>
<dbReference type="SUPFAM" id="SSF56281">
    <property type="entry name" value="Metallo-hydrolase/oxidoreductase"/>
    <property type="match status" value="1"/>
</dbReference>
<evidence type="ECO:0000259" key="2">
    <source>
        <dbReference type="SMART" id="SM00849"/>
    </source>
</evidence>
<dbReference type="InterPro" id="IPR001279">
    <property type="entry name" value="Metallo-B-lactamas"/>
</dbReference>
<accession>A0ABN1Y100</accession>
<dbReference type="Pfam" id="PF00753">
    <property type="entry name" value="Lactamase_B"/>
    <property type="match status" value="1"/>
</dbReference>
<dbReference type="PANTHER" id="PTHR42951">
    <property type="entry name" value="METALLO-BETA-LACTAMASE DOMAIN-CONTAINING"/>
    <property type="match status" value="1"/>
</dbReference>
<keyword evidence="4" id="KW-1185">Reference proteome</keyword>
<gene>
    <name evidence="3" type="ORF">GCM10009613_43610</name>
</gene>
<evidence type="ECO:0000313" key="4">
    <source>
        <dbReference type="Proteomes" id="UP001501414"/>
    </source>
</evidence>
<dbReference type="Gene3D" id="3.60.15.10">
    <property type="entry name" value="Ribonuclease Z/Hydroxyacylglutathione hydrolase-like"/>
    <property type="match status" value="1"/>
</dbReference>
<dbReference type="InterPro" id="IPR036866">
    <property type="entry name" value="RibonucZ/Hydroxyglut_hydro"/>
</dbReference>
<comment type="caution">
    <text evidence="3">The sequence shown here is derived from an EMBL/GenBank/DDBJ whole genome shotgun (WGS) entry which is preliminary data.</text>
</comment>
<dbReference type="CDD" id="cd16282">
    <property type="entry name" value="metallo-hydrolase-like_MBL-fold"/>
    <property type="match status" value="1"/>
</dbReference>
<name>A0ABN1Y100_9PSEU</name>
<feature type="domain" description="Metallo-beta-lactamase" evidence="2">
    <location>
        <begin position="40"/>
        <end position="234"/>
    </location>
</feature>
<sequence length="310" mass="33543">MTGMTDLLPAEMPPPHIDPGAATEPAPDLIVIPDGDVPLVPNVGVIGGRDAVLVVDTGIGPGNGERLLEFARERAAGRRIYLTTTHFHPEHAFGAEVFTRAGATWLVNRAQAEDLRDKGQGYLEMFRGFGPVVEAELAGVQLVEPDEVYDGTRVLDLGGRTVELRPTGRAHTRGDQVVVVPDAGAVFGGDLVEAGRFAIFPWFPPHDTDATGPGWIRVMEGLVAEEFRIVVPGHGAPGGPERLDVVLEHLRLLRDETWRRRDSAMPEEQIVAEVREVLSAAYPTWVGHEWIAAGVGCFCAEHTVRPEVTA</sequence>
<feature type="region of interest" description="Disordered" evidence="1">
    <location>
        <begin position="1"/>
        <end position="23"/>
    </location>
</feature>
<protein>
    <submittedName>
        <fullName evidence="3">MBL fold metallo-hydrolase</fullName>
    </submittedName>
</protein>
<organism evidence="3 4">
    <name type="scientific">Pseudonocardia kongjuensis</name>
    <dbReference type="NCBI Taxonomy" id="102227"/>
    <lineage>
        <taxon>Bacteria</taxon>
        <taxon>Bacillati</taxon>
        <taxon>Actinomycetota</taxon>
        <taxon>Actinomycetes</taxon>
        <taxon>Pseudonocardiales</taxon>
        <taxon>Pseudonocardiaceae</taxon>
        <taxon>Pseudonocardia</taxon>
    </lineage>
</organism>